<keyword evidence="6" id="KW-1185">Reference proteome</keyword>
<reference evidence="5 6" key="1">
    <citation type="submission" date="2018-01" db="EMBL/GenBank/DDBJ databases">
        <title>Draft genome of the strawberry crown rot pathogen Phytophthora cactorum.</title>
        <authorList>
            <person name="Armitage A.D."/>
            <person name="Lysoe E."/>
            <person name="Nellist C.F."/>
            <person name="Harrison R.J."/>
            <person name="Brurberg M.B."/>
        </authorList>
    </citation>
    <scope>NUCLEOTIDE SEQUENCE [LARGE SCALE GENOMIC DNA]</scope>
    <source>
        <strain evidence="5 6">10300</strain>
    </source>
</reference>
<feature type="coiled-coil region" evidence="1">
    <location>
        <begin position="9"/>
        <end position="49"/>
    </location>
</feature>
<dbReference type="Proteomes" id="UP000251314">
    <property type="component" value="Unassembled WGS sequence"/>
</dbReference>
<dbReference type="EMBL" id="RCML01000614">
    <property type="protein sequence ID" value="KAG2972554.1"/>
    <property type="molecule type" value="Genomic_DNA"/>
</dbReference>
<dbReference type="OrthoDB" id="123351at2759"/>
<dbReference type="Proteomes" id="UP000774804">
    <property type="component" value="Unassembled WGS sequence"/>
</dbReference>
<dbReference type="Proteomes" id="UP000735874">
    <property type="component" value="Unassembled WGS sequence"/>
</dbReference>
<keyword evidence="1" id="KW-0175">Coiled coil</keyword>
<dbReference type="Proteomes" id="UP000697107">
    <property type="component" value="Unassembled WGS sequence"/>
</dbReference>
<comment type="caution">
    <text evidence="5">The sequence shown here is derived from an EMBL/GenBank/DDBJ whole genome shotgun (WGS) entry which is preliminary data.</text>
</comment>
<reference evidence="2" key="2">
    <citation type="submission" date="2018-10" db="EMBL/GenBank/DDBJ databases">
        <title>Effector identification in a new, highly contiguous assembly of the strawberry crown rot pathogen Phytophthora cactorum.</title>
        <authorList>
            <person name="Armitage A.D."/>
            <person name="Nellist C.F."/>
            <person name="Bates H."/>
            <person name="Vickerstaff R.J."/>
            <person name="Harrison R.J."/>
        </authorList>
    </citation>
    <scope>NUCLEOTIDE SEQUENCE</scope>
    <source>
        <strain evidence="2">15-7</strain>
        <strain evidence="3">4032</strain>
        <strain evidence="4">P415</strain>
    </source>
</reference>
<evidence type="ECO:0000256" key="1">
    <source>
        <dbReference type="SAM" id="Coils"/>
    </source>
</evidence>
<evidence type="ECO:0000313" key="3">
    <source>
        <dbReference type="EMBL" id="KAG2904018.1"/>
    </source>
</evidence>
<name>A0A329RQU8_9STRA</name>
<evidence type="ECO:0000313" key="5">
    <source>
        <dbReference type="EMBL" id="RAW26026.1"/>
    </source>
</evidence>
<dbReference type="EMBL" id="RCMG01000593">
    <property type="protein sequence ID" value="KAG2851650.1"/>
    <property type="molecule type" value="Genomic_DNA"/>
</dbReference>
<dbReference type="AlphaFoldDB" id="A0A329RQU8"/>
<sequence length="103" mass="11833">MEAALLSGVSEEVSEKDQLLDELVELLNNAKHVHECKKKEEQKKRERDEEASLVARRVAMERLEQSSAEEEKGPPPKKHVRLAQLTTAMMELKELKIAARREE</sequence>
<organism evidence="5 6">
    <name type="scientific">Phytophthora cactorum</name>
    <dbReference type="NCBI Taxonomy" id="29920"/>
    <lineage>
        <taxon>Eukaryota</taxon>
        <taxon>Sar</taxon>
        <taxon>Stramenopiles</taxon>
        <taxon>Oomycota</taxon>
        <taxon>Peronosporomycetes</taxon>
        <taxon>Peronosporales</taxon>
        <taxon>Peronosporaceae</taxon>
        <taxon>Phytophthora</taxon>
    </lineage>
</organism>
<evidence type="ECO:0000313" key="2">
    <source>
        <dbReference type="EMBL" id="KAG2851650.1"/>
    </source>
</evidence>
<evidence type="ECO:0000313" key="4">
    <source>
        <dbReference type="EMBL" id="KAG2972554.1"/>
    </source>
</evidence>
<accession>A0A329RQU8</accession>
<protein>
    <submittedName>
        <fullName evidence="5">Uncharacterized protein</fullName>
    </submittedName>
</protein>
<proteinExistence type="predicted"/>
<gene>
    <name evidence="5" type="ORF">PC110_g17562</name>
    <name evidence="2" type="ORF">PC113_g15714</name>
    <name evidence="3" type="ORF">PC115_g15125</name>
    <name evidence="4" type="ORF">PC118_g15622</name>
</gene>
<dbReference type="EMBL" id="MJFZ01000689">
    <property type="protein sequence ID" value="RAW26026.1"/>
    <property type="molecule type" value="Genomic_DNA"/>
</dbReference>
<dbReference type="EMBL" id="RCMI01000605">
    <property type="protein sequence ID" value="KAG2904018.1"/>
    <property type="molecule type" value="Genomic_DNA"/>
</dbReference>
<evidence type="ECO:0000313" key="6">
    <source>
        <dbReference type="Proteomes" id="UP000251314"/>
    </source>
</evidence>
<dbReference type="VEuPathDB" id="FungiDB:PC110_g17562"/>